<proteinExistence type="predicted"/>
<evidence type="ECO:0000313" key="3">
    <source>
        <dbReference type="Proteomes" id="UP000076796"/>
    </source>
</evidence>
<sequence length="264" mass="31266">MKEIQNSLSIKRIVIWFLLMLWPFFYFIVQRNSVSFRDRLDVFTFMLEGILPLIFVLLATLVYVGSFSQEIKNRFLVYTRMRIPLRKMLLIKFIANSLTTFGVFFVFTFGYFLFSFYIVQPLGLIHFEPEAYKLTETTVIQDSYTRHTFTQLLQYGSLTYGFLYSCWVGFNAAVYAMIGFFLVIIIRNQFWALSIPFLMYILGSFVMGLDNSLMRFRFPDAIFPYSYMQLPIWTAFIPLLFLLIICTILAFFVNKNLERIDTLL</sequence>
<keyword evidence="1" id="KW-0472">Membrane</keyword>
<feature type="transmembrane region" description="Helical" evidence="1">
    <location>
        <begin position="162"/>
        <end position="183"/>
    </location>
</feature>
<comment type="caution">
    <text evidence="2">The sequence shown here is derived from an EMBL/GenBank/DDBJ whole genome shotgun (WGS) entry which is preliminary data.</text>
</comment>
<reference evidence="2" key="1">
    <citation type="journal article" date="2016" name="Genome Announc.">
        <title>Draft genomes of two strains of Paenibacillus glucanolyticus with capability to degrade lignocellulose.</title>
        <authorList>
            <person name="Mathews S.L."/>
            <person name="Pawlak J."/>
            <person name="Grunden A.M."/>
        </authorList>
    </citation>
    <scope>NUCLEOTIDE SEQUENCE [LARGE SCALE GENOMIC DNA]</scope>
    <source>
        <strain evidence="2">SLM1</strain>
    </source>
</reference>
<organism evidence="2 3">
    <name type="scientific">Paenibacillus glucanolyticus</name>
    <dbReference type="NCBI Taxonomy" id="59843"/>
    <lineage>
        <taxon>Bacteria</taxon>
        <taxon>Bacillati</taxon>
        <taxon>Bacillota</taxon>
        <taxon>Bacilli</taxon>
        <taxon>Bacillales</taxon>
        <taxon>Paenibacillaceae</taxon>
        <taxon>Paenibacillus</taxon>
    </lineage>
</organism>
<dbReference type="AlphaFoldDB" id="A0A163M8E3"/>
<gene>
    <name evidence="2" type="ORF">AWU65_24310</name>
</gene>
<keyword evidence="3" id="KW-1185">Reference proteome</keyword>
<feature type="transmembrane region" description="Helical" evidence="1">
    <location>
        <begin position="12"/>
        <end position="29"/>
    </location>
</feature>
<dbReference type="RefSeq" id="WP_082834356.1">
    <property type="nucleotide sequence ID" value="NZ_LWMH01000001.1"/>
</dbReference>
<name>A0A163M8E3_9BACL</name>
<protein>
    <submittedName>
        <fullName evidence="2">Uncharacterized protein</fullName>
    </submittedName>
</protein>
<feature type="transmembrane region" description="Helical" evidence="1">
    <location>
        <begin position="89"/>
        <end position="114"/>
    </location>
</feature>
<keyword evidence="1" id="KW-0812">Transmembrane</keyword>
<dbReference type="Proteomes" id="UP000076796">
    <property type="component" value="Unassembled WGS sequence"/>
</dbReference>
<evidence type="ECO:0000313" key="2">
    <source>
        <dbReference type="EMBL" id="KZS48835.1"/>
    </source>
</evidence>
<evidence type="ECO:0000256" key="1">
    <source>
        <dbReference type="SAM" id="Phobius"/>
    </source>
</evidence>
<feature type="transmembrane region" description="Helical" evidence="1">
    <location>
        <begin position="49"/>
        <end position="68"/>
    </location>
</feature>
<feature type="transmembrane region" description="Helical" evidence="1">
    <location>
        <begin position="230"/>
        <end position="253"/>
    </location>
</feature>
<keyword evidence="1" id="KW-1133">Transmembrane helix</keyword>
<accession>A0A163M8E3</accession>
<dbReference type="EMBL" id="LWMH01000001">
    <property type="protein sequence ID" value="KZS48835.1"/>
    <property type="molecule type" value="Genomic_DNA"/>
</dbReference>
<feature type="transmembrane region" description="Helical" evidence="1">
    <location>
        <begin position="190"/>
        <end position="210"/>
    </location>
</feature>